<dbReference type="GO" id="GO:0003723">
    <property type="term" value="F:RNA binding"/>
    <property type="evidence" value="ECO:0007669"/>
    <property type="project" value="UniProtKB-UniRule"/>
</dbReference>
<dbReference type="AlphaFoldDB" id="A0A0K9Q599"/>
<dbReference type="SMART" id="SM00490">
    <property type="entry name" value="HELICc"/>
    <property type="match status" value="1"/>
</dbReference>
<proteinExistence type="inferred from homology"/>
<dbReference type="InterPro" id="IPR027417">
    <property type="entry name" value="P-loop_NTPase"/>
</dbReference>
<comment type="function">
    <text evidence="7">RNA helicase.</text>
</comment>
<dbReference type="SMART" id="SM01178">
    <property type="entry name" value="DUF4217"/>
    <property type="match status" value="1"/>
</dbReference>
<evidence type="ECO:0000256" key="7">
    <source>
        <dbReference type="RuleBase" id="RU365068"/>
    </source>
</evidence>
<dbReference type="GO" id="GO:0005634">
    <property type="term" value="C:nucleus"/>
    <property type="evidence" value="ECO:0000318"/>
    <property type="project" value="GO_Central"/>
</dbReference>
<feature type="region of interest" description="Disordered" evidence="8">
    <location>
        <begin position="676"/>
        <end position="715"/>
    </location>
</feature>
<protein>
    <recommendedName>
        <fullName evidence="7">ATP-dependent RNA helicase</fullName>
        <ecNumber evidence="7">3.6.4.13</ecNumber>
    </recommendedName>
</protein>
<name>A0A0K9Q599_ZOSMR</name>
<keyword evidence="2 6" id="KW-0378">Hydrolase</keyword>
<dbReference type="GO" id="GO:0005524">
    <property type="term" value="F:ATP binding"/>
    <property type="evidence" value="ECO:0007669"/>
    <property type="project" value="UniProtKB-UniRule"/>
</dbReference>
<keyword evidence="4 6" id="KW-0067">ATP-binding</keyword>
<sequence length="742" mass="83874">MENPKHRLRKNPKLRKQIRLSESEEIATLEEWIKSGKPDSGTNPLSFPPIPSGTPVGRLADGGFSRYAGCKRFDQLPLSQKTKDGLKKKFVTMSDIQRASLPHSLCERDVLGAAKTGSGKTLAFIIPILEKLYRLRWGPDDGVGSIVISPTKELASQLFEVLKLVGRYHGFSAGLLIGGRKDVDAEKERVNFLNILVCTPGRLLQHMDETTNFECSQLQVLVLDEADRILDQGFKKDLDAIISQLPRRRQTLLFSATQTKSVRDLARLSLKDPEYLSVHSESVTATPENLNQIVMEVPIGQKLDMLWSFIKTHVNSKIVVFLSTCKQVKFVFEIFKKLRPGIPLKCLHGRMKQEVRLAIYSQFCEKRSVLFSTDVASRGLDFPSVDWVVQFDCPEDISTYIHRVGRTARFTSKGKSLLFLLPSEREMFKKLQAAEVKIPVTMRRPSTDKLQSISDTLAATLAKFPNLNELAQNAFVRYCRSIFKQKDKEVFDILKLPLDELAQSLGLPVTPKIRFLTKIKRRNEVKLNDQTTHDEGGSEEDNCVQTKGREIHGETKFAEDDENELFSVNHILQDETKSDVAVLPTRVSKKKMNLNKPFGTRVVFDDEGNAQAPLAALAVKDDTLCEINAQMALKVKNERYMKLREEVRQHDRDDKFLLKNRLRDRRSKEKIKIKRIREEAAGDSGSDDEKQNGGGKKSKLYFDSDSDDGERAGKQSMNVVADSITLAQQEALALKLLNSMHS</sequence>
<dbReference type="PANTHER" id="PTHR24031">
    <property type="entry name" value="RNA HELICASE"/>
    <property type="match status" value="1"/>
</dbReference>
<dbReference type="EMBL" id="LFYR01000145">
    <property type="protein sequence ID" value="KMZ75615.1"/>
    <property type="molecule type" value="Genomic_DNA"/>
</dbReference>
<dbReference type="PROSITE" id="PS51192">
    <property type="entry name" value="HELICASE_ATP_BIND_1"/>
    <property type="match status" value="1"/>
</dbReference>
<gene>
    <name evidence="11" type="ORF">ZOSMA_112G00300</name>
</gene>
<dbReference type="EC" id="3.6.4.13" evidence="7"/>
<evidence type="ECO:0000313" key="12">
    <source>
        <dbReference type="Proteomes" id="UP000036987"/>
    </source>
</evidence>
<evidence type="ECO:0000256" key="6">
    <source>
        <dbReference type="RuleBase" id="RU000492"/>
    </source>
</evidence>
<dbReference type="Pfam" id="PF00270">
    <property type="entry name" value="DEAD"/>
    <property type="match status" value="1"/>
</dbReference>
<evidence type="ECO:0000256" key="2">
    <source>
        <dbReference type="ARBA" id="ARBA00022801"/>
    </source>
</evidence>
<accession>A0A0K9Q599</accession>
<dbReference type="InterPro" id="IPR000629">
    <property type="entry name" value="RNA-helicase_DEAD-box_CS"/>
</dbReference>
<keyword evidence="5 7" id="KW-0694">RNA-binding</keyword>
<organism evidence="11 12">
    <name type="scientific">Zostera marina</name>
    <name type="common">Eelgrass</name>
    <dbReference type="NCBI Taxonomy" id="29655"/>
    <lineage>
        <taxon>Eukaryota</taxon>
        <taxon>Viridiplantae</taxon>
        <taxon>Streptophyta</taxon>
        <taxon>Embryophyta</taxon>
        <taxon>Tracheophyta</taxon>
        <taxon>Spermatophyta</taxon>
        <taxon>Magnoliopsida</taxon>
        <taxon>Liliopsida</taxon>
        <taxon>Zosteraceae</taxon>
        <taxon>Zostera</taxon>
    </lineage>
</organism>
<evidence type="ECO:0000259" key="10">
    <source>
        <dbReference type="PROSITE" id="PS51194"/>
    </source>
</evidence>
<dbReference type="Pfam" id="PF00271">
    <property type="entry name" value="Helicase_C"/>
    <property type="match status" value="1"/>
</dbReference>
<dbReference type="OMA" id="KFHKFSA"/>
<dbReference type="PROSITE" id="PS51194">
    <property type="entry name" value="HELICASE_CTER"/>
    <property type="match status" value="1"/>
</dbReference>
<comment type="caution">
    <text evidence="11">The sequence shown here is derived from an EMBL/GenBank/DDBJ whole genome shotgun (WGS) entry which is preliminary data.</text>
</comment>
<comment type="similarity">
    <text evidence="6">Belongs to the DEAD box helicase family.</text>
</comment>
<dbReference type="GO" id="GO:0016887">
    <property type="term" value="F:ATP hydrolysis activity"/>
    <property type="evidence" value="ECO:0007669"/>
    <property type="project" value="RHEA"/>
</dbReference>
<dbReference type="Gene3D" id="3.40.50.300">
    <property type="entry name" value="P-loop containing nucleotide triphosphate hydrolases"/>
    <property type="match status" value="2"/>
</dbReference>
<keyword evidence="1 6" id="KW-0547">Nucleotide-binding</keyword>
<dbReference type="CDD" id="cd18787">
    <property type="entry name" value="SF2_C_DEAD"/>
    <property type="match status" value="1"/>
</dbReference>
<dbReference type="Proteomes" id="UP000036987">
    <property type="component" value="Unassembled WGS sequence"/>
</dbReference>
<comment type="catalytic activity">
    <reaction evidence="7">
        <text>ATP + H2O = ADP + phosphate + H(+)</text>
        <dbReference type="Rhea" id="RHEA:13065"/>
        <dbReference type="ChEBI" id="CHEBI:15377"/>
        <dbReference type="ChEBI" id="CHEBI:15378"/>
        <dbReference type="ChEBI" id="CHEBI:30616"/>
        <dbReference type="ChEBI" id="CHEBI:43474"/>
        <dbReference type="ChEBI" id="CHEBI:456216"/>
        <dbReference type="EC" id="3.6.4.13"/>
    </reaction>
</comment>
<reference evidence="12" key="1">
    <citation type="journal article" date="2016" name="Nature">
        <title>The genome of the seagrass Zostera marina reveals angiosperm adaptation to the sea.</title>
        <authorList>
            <person name="Olsen J.L."/>
            <person name="Rouze P."/>
            <person name="Verhelst B."/>
            <person name="Lin Y.-C."/>
            <person name="Bayer T."/>
            <person name="Collen J."/>
            <person name="Dattolo E."/>
            <person name="De Paoli E."/>
            <person name="Dittami S."/>
            <person name="Maumus F."/>
            <person name="Michel G."/>
            <person name="Kersting A."/>
            <person name="Lauritano C."/>
            <person name="Lohaus R."/>
            <person name="Toepel M."/>
            <person name="Tonon T."/>
            <person name="Vanneste K."/>
            <person name="Amirebrahimi M."/>
            <person name="Brakel J."/>
            <person name="Bostroem C."/>
            <person name="Chovatia M."/>
            <person name="Grimwood J."/>
            <person name="Jenkins J.W."/>
            <person name="Jueterbock A."/>
            <person name="Mraz A."/>
            <person name="Stam W.T."/>
            <person name="Tice H."/>
            <person name="Bornberg-Bauer E."/>
            <person name="Green P.J."/>
            <person name="Pearson G.A."/>
            <person name="Procaccini G."/>
            <person name="Duarte C.M."/>
            <person name="Schmutz J."/>
            <person name="Reusch T.B.H."/>
            <person name="Van de Peer Y."/>
        </authorList>
    </citation>
    <scope>NUCLEOTIDE SEQUENCE [LARGE SCALE GENOMIC DNA]</scope>
    <source>
        <strain evidence="12">cv. Finnish</strain>
    </source>
</reference>
<dbReference type="SUPFAM" id="SSF52540">
    <property type="entry name" value="P-loop containing nucleoside triphosphate hydrolases"/>
    <property type="match status" value="1"/>
</dbReference>
<evidence type="ECO:0000256" key="1">
    <source>
        <dbReference type="ARBA" id="ARBA00022741"/>
    </source>
</evidence>
<feature type="domain" description="Helicase ATP-binding" evidence="9">
    <location>
        <begin position="101"/>
        <end position="276"/>
    </location>
</feature>
<dbReference type="CDD" id="cd17941">
    <property type="entry name" value="DEADc_DDX10"/>
    <property type="match status" value="1"/>
</dbReference>
<dbReference type="SMART" id="SM00487">
    <property type="entry name" value="DEXDc"/>
    <property type="match status" value="1"/>
</dbReference>
<dbReference type="InterPro" id="IPR011545">
    <property type="entry name" value="DEAD/DEAH_box_helicase_dom"/>
</dbReference>
<feature type="domain" description="Helicase C-terminal" evidence="10">
    <location>
        <begin position="302"/>
        <end position="451"/>
    </location>
</feature>
<dbReference type="InterPro" id="IPR025313">
    <property type="entry name" value="SPB4-like_CTE"/>
</dbReference>
<dbReference type="PROSITE" id="PS00039">
    <property type="entry name" value="DEAD_ATP_HELICASE"/>
    <property type="match status" value="1"/>
</dbReference>
<evidence type="ECO:0000256" key="3">
    <source>
        <dbReference type="ARBA" id="ARBA00022806"/>
    </source>
</evidence>
<comment type="domain">
    <text evidence="7">The Q motif is unique to and characteristic of the DEAD box family of RNA helicases and controls ATP binding and hydrolysis.</text>
</comment>
<evidence type="ECO:0000256" key="5">
    <source>
        <dbReference type="ARBA" id="ARBA00022884"/>
    </source>
</evidence>
<dbReference type="InterPro" id="IPR014001">
    <property type="entry name" value="Helicase_ATP-bd"/>
</dbReference>
<dbReference type="STRING" id="29655.A0A0K9Q599"/>
<keyword evidence="3 6" id="KW-0347">Helicase</keyword>
<dbReference type="GO" id="GO:0003724">
    <property type="term" value="F:RNA helicase activity"/>
    <property type="evidence" value="ECO:0007669"/>
    <property type="project" value="UniProtKB-EC"/>
</dbReference>
<dbReference type="GO" id="GO:0006364">
    <property type="term" value="P:rRNA processing"/>
    <property type="evidence" value="ECO:0000318"/>
    <property type="project" value="GO_Central"/>
</dbReference>
<dbReference type="Pfam" id="PF13959">
    <property type="entry name" value="CTE_SPB4"/>
    <property type="match status" value="1"/>
</dbReference>
<dbReference type="InterPro" id="IPR001650">
    <property type="entry name" value="Helicase_C-like"/>
</dbReference>
<keyword evidence="12" id="KW-1185">Reference proteome</keyword>
<evidence type="ECO:0000256" key="4">
    <source>
        <dbReference type="ARBA" id="ARBA00022840"/>
    </source>
</evidence>
<dbReference type="OrthoDB" id="10259640at2759"/>
<evidence type="ECO:0000259" key="9">
    <source>
        <dbReference type="PROSITE" id="PS51192"/>
    </source>
</evidence>
<evidence type="ECO:0000256" key="8">
    <source>
        <dbReference type="SAM" id="MobiDB-lite"/>
    </source>
</evidence>
<evidence type="ECO:0000313" key="11">
    <source>
        <dbReference type="EMBL" id="KMZ75615.1"/>
    </source>
</evidence>